<dbReference type="AlphaFoldDB" id="A0A2P2NUQ3"/>
<proteinExistence type="predicted"/>
<evidence type="ECO:0000256" key="1">
    <source>
        <dbReference type="SAM" id="MobiDB-lite"/>
    </source>
</evidence>
<organism evidence="2">
    <name type="scientific">Rhizophora mucronata</name>
    <name type="common">Asiatic mangrove</name>
    <dbReference type="NCBI Taxonomy" id="61149"/>
    <lineage>
        <taxon>Eukaryota</taxon>
        <taxon>Viridiplantae</taxon>
        <taxon>Streptophyta</taxon>
        <taxon>Embryophyta</taxon>
        <taxon>Tracheophyta</taxon>
        <taxon>Spermatophyta</taxon>
        <taxon>Magnoliopsida</taxon>
        <taxon>eudicotyledons</taxon>
        <taxon>Gunneridae</taxon>
        <taxon>Pentapetalae</taxon>
        <taxon>rosids</taxon>
        <taxon>fabids</taxon>
        <taxon>Malpighiales</taxon>
        <taxon>Rhizophoraceae</taxon>
        <taxon>Rhizophora</taxon>
    </lineage>
</organism>
<reference evidence="2" key="1">
    <citation type="submission" date="2018-02" db="EMBL/GenBank/DDBJ databases">
        <title>Rhizophora mucronata_Transcriptome.</title>
        <authorList>
            <person name="Meera S.P."/>
            <person name="Sreeshan A."/>
            <person name="Augustine A."/>
        </authorList>
    </citation>
    <scope>NUCLEOTIDE SEQUENCE</scope>
    <source>
        <tissue evidence="2">Leaf</tissue>
    </source>
</reference>
<accession>A0A2P2NUQ3</accession>
<dbReference type="EMBL" id="GGEC01065754">
    <property type="protein sequence ID" value="MBX46238.1"/>
    <property type="molecule type" value="Transcribed_RNA"/>
</dbReference>
<sequence>MPDIPGRDEIPCEPVHRSYLRPLLHPTVARQRQQHVSSHHAGPPQQGLCSEPHIAAPHPDVVRVRPAAGGPRPS</sequence>
<name>A0A2P2NUQ3_RHIMU</name>
<protein>
    <submittedName>
        <fullName evidence="2">Uncharacterized protein</fullName>
    </submittedName>
</protein>
<feature type="region of interest" description="Disordered" evidence="1">
    <location>
        <begin position="23"/>
        <end position="74"/>
    </location>
</feature>
<evidence type="ECO:0000313" key="2">
    <source>
        <dbReference type="EMBL" id="MBX46238.1"/>
    </source>
</evidence>